<proteinExistence type="predicted"/>
<evidence type="ECO:0000313" key="1">
    <source>
        <dbReference type="EMBL" id="KGT93329.1"/>
    </source>
</evidence>
<reference evidence="1 2" key="1">
    <citation type="submission" date="2014-10" db="EMBL/GenBank/DDBJ databases">
        <title>Genome sequence of Erwinia typographi M043b.</title>
        <authorList>
            <person name="Chan K.-G."/>
            <person name="Tan W.-S."/>
        </authorList>
    </citation>
    <scope>NUCLEOTIDE SEQUENCE [LARGE SCALE GENOMIC DNA]</scope>
    <source>
        <strain evidence="1 2">M043b</strain>
    </source>
</reference>
<evidence type="ECO:0008006" key="3">
    <source>
        <dbReference type="Google" id="ProtNLM"/>
    </source>
</evidence>
<dbReference type="AlphaFoldDB" id="A0A0A3Z6E2"/>
<dbReference type="SUPFAM" id="SSF54427">
    <property type="entry name" value="NTF2-like"/>
    <property type="match status" value="1"/>
</dbReference>
<evidence type="ECO:0000313" key="2">
    <source>
        <dbReference type="Proteomes" id="UP000030351"/>
    </source>
</evidence>
<dbReference type="Gene3D" id="3.10.450.50">
    <property type="match status" value="1"/>
</dbReference>
<protein>
    <recommendedName>
        <fullName evidence="3">SnoaL-like domain-containing protein</fullName>
    </recommendedName>
</protein>
<sequence length="130" mass="15125">MQAITIDTVLDEVINQQELPLEEVLDRYFSPNYRQRTNGCWDDREGFARHARKLREVCTFARVAVLDELRDGHRYATRHRVQGIKRDGAEVIMEVYMFAEMDTVGRFLRIEETTLMLAGTESDRDLGSAK</sequence>
<comment type="caution">
    <text evidence="1">The sequence shown here is derived from an EMBL/GenBank/DDBJ whole genome shotgun (WGS) entry which is preliminary data.</text>
</comment>
<dbReference type="OrthoDB" id="1256785at2"/>
<dbReference type="EMBL" id="JRUQ01000037">
    <property type="protein sequence ID" value="KGT93329.1"/>
    <property type="molecule type" value="Genomic_DNA"/>
</dbReference>
<dbReference type="STRING" id="371042.NG99_11725"/>
<name>A0A0A3Z6E2_9GAMM</name>
<organism evidence="1 2">
    <name type="scientific">Erwinia typographi</name>
    <dbReference type="NCBI Taxonomy" id="371042"/>
    <lineage>
        <taxon>Bacteria</taxon>
        <taxon>Pseudomonadati</taxon>
        <taxon>Pseudomonadota</taxon>
        <taxon>Gammaproteobacteria</taxon>
        <taxon>Enterobacterales</taxon>
        <taxon>Erwiniaceae</taxon>
        <taxon>Erwinia</taxon>
    </lineage>
</organism>
<dbReference type="InterPro" id="IPR032710">
    <property type="entry name" value="NTF2-like_dom_sf"/>
</dbReference>
<keyword evidence="2" id="KW-1185">Reference proteome</keyword>
<dbReference type="RefSeq" id="WP_034892612.1">
    <property type="nucleotide sequence ID" value="NZ_JRUQ01000037.1"/>
</dbReference>
<dbReference type="eggNOG" id="ENOG5031XIT">
    <property type="taxonomic scope" value="Bacteria"/>
</dbReference>
<gene>
    <name evidence="1" type="ORF">NG99_11725</name>
</gene>
<accession>A0A0A3Z6E2</accession>
<dbReference type="Proteomes" id="UP000030351">
    <property type="component" value="Unassembled WGS sequence"/>
</dbReference>